<dbReference type="NCBIfam" id="NF041384">
    <property type="entry name" value="YHS_seleno_dom"/>
    <property type="match status" value="1"/>
</dbReference>
<protein>
    <recommendedName>
        <fullName evidence="4">YHS domain-containing protein</fullName>
    </recommendedName>
</protein>
<evidence type="ECO:0000313" key="3">
    <source>
        <dbReference type="Proteomes" id="UP000037822"/>
    </source>
</evidence>
<reference evidence="2 3" key="1">
    <citation type="submission" date="2015-07" db="EMBL/GenBank/DDBJ databases">
        <title>Whole genome sequencing of Bosea vaviloviae isolated from cave pool.</title>
        <authorList>
            <person name="Tan N.E.H."/>
            <person name="Lee Y.P."/>
            <person name="Gan H.M."/>
            <person name="Barton H."/>
            <person name="Savka M.A."/>
        </authorList>
    </citation>
    <scope>NUCLEOTIDE SEQUENCE [LARGE SCALE GENOMIC DNA]</scope>
    <source>
        <strain evidence="2 3">SD260</strain>
    </source>
</reference>
<dbReference type="Proteomes" id="UP000037822">
    <property type="component" value="Unassembled WGS sequence"/>
</dbReference>
<accession>A0A0N1N3P1</accession>
<organism evidence="2 3">
    <name type="scientific">Bosea vaviloviae</name>
    <dbReference type="NCBI Taxonomy" id="1526658"/>
    <lineage>
        <taxon>Bacteria</taxon>
        <taxon>Pseudomonadati</taxon>
        <taxon>Pseudomonadota</taxon>
        <taxon>Alphaproteobacteria</taxon>
        <taxon>Hyphomicrobiales</taxon>
        <taxon>Boseaceae</taxon>
        <taxon>Bosea</taxon>
    </lineage>
</organism>
<evidence type="ECO:0000313" key="2">
    <source>
        <dbReference type="EMBL" id="KPH80058.1"/>
    </source>
</evidence>
<dbReference type="AlphaFoldDB" id="A0A0N1N3P1"/>
<evidence type="ECO:0008006" key="4">
    <source>
        <dbReference type="Google" id="ProtNLM"/>
    </source>
</evidence>
<proteinExistence type="predicted"/>
<dbReference type="RefSeq" id="WP_054210069.1">
    <property type="nucleotide sequence ID" value="NZ_LGSZ01000047.1"/>
</dbReference>
<feature type="chain" id="PRO_5005878487" description="YHS domain-containing protein" evidence="1">
    <location>
        <begin position="35"/>
        <end position="170"/>
    </location>
</feature>
<keyword evidence="3" id="KW-1185">Reference proteome</keyword>
<dbReference type="EMBL" id="LGSZ01000047">
    <property type="protein sequence ID" value="KPH80058.1"/>
    <property type="molecule type" value="Genomic_DNA"/>
</dbReference>
<keyword evidence="1" id="KW-0732">Signal</keyword>
<comment type="caution">
    <text evidence="2">The sequence shown here is derived from an EMBL/GenBank/DDBJ whole genome shotgun (WGS) entry which is preliminary data.</text>
</comment>
<dbReference type="PATRIC" id="fig|1526658.3.peg.4614"/>
<name>A0A0N1N3P1_9HYPH</name>
<evidence type="ECO:0000256" key="1">
    <source>
        <dbReference type="SAM" id="SignalP"/>
    </source>
</evidence>
<sequence length="170" mass="18198">MNSHRIVLARSSLLGFAALIAAGALALPTLPALAYSENSTKAVNIDTAGLAIRGYDPVAYFTVGKPTLGSPQFTAQHDGATYRFASAANRDVFAKEPAKYAPAFGGFCAMGAVFEKKLDGDPNLWRIVDGKLYLNVGEPAQKRWLEDVPGNIGKAQTNWTNIKDKAPKDL</sequence>
<dbReference type="OrthoDB" id="344729at2"/>
<feature type="signal peptide" evidence="1">
    <location>
        <begin position="1"/>
        <end position="34"/>
    </location>
</feature>
<gene>
    <name evidence="2" type="ORF">AE618_16195</name>
</gene>